<dbReference type="InterPro" id="IPR053745">
    <property type="entry name" value="Viral_Tail_Comp_sf"/>
</dbReference>
<dbReference type="RefSeq" id="WP_152214906.1">
    <property type="nucleotide sequence ID" value="NZ_JBAQYD010000367.1"/>
</dbReference>
<proteinExistence type="predicted"/>
<dbReference type="InterPro" id="IPR021508">
    <property type="entry name" value="Gp17-like"/>
</dbReference>
<dbReference type="Pfam" id="PF11367">
    <property type="entry name" value="Tail_completion_gp17"/>
    <property type="match status" value="1"/>
</dbReference>
<reference evidence="1 2" key="1">
    <citation type="submission" date="2019-09" db="EMBL/GenBank/DDBJ databases">
        <title>Parvibaculum sedimenti sp. nov., isolated from sediment.</title>
        <authorList>
            <person name="Wang Y."/>
        </authorList>
    </citation>
    <scope>NUCLEOTIDE SEQUENCE [LARGE SCALE GENOMIC DNA]</scope>
    <source>
        <strain evidence="1 2">HXT-9</strain>
    </source>
</reference>
<protein>
    <submittedName>
        <fullName evidence="1">DUF3168 domain-containing protein</fullName>
    </submittedName>
</protein>
<organism evidence="1 2">
    <name type="scientific">Parvibaculum sedimenti</name>
    <dbReference type="NCBI Taxonomy" id="2608632"/>
    <lineage>
        <taxon>Bacteria</taxon>
        <taxon>Pseudomonadati</taxon>
        <taxon>Pseudomonadota</taxon>
        <taxon>Alphaproteobacteria</taxon>
        <taxon>Hyphomicrobiales</taxon>
        <taxon>Parvibaculaceae</taxon>
        <taxon>Parvibaculum</taxon>
    </lineage>
</organism>
<accession>A0A6N6VK65</accession>
<evidence type="ECO:0000313" key="2">
    <source>
        <dbReference type="Proteomes" id="UP000468901"/>
    </source>
</evidence>
<gene>
    <name evidence="1" type="ORF">F2P47_04150</name>
</gene>
<keyword evidence="2" id="KW-1185">Reference proteome</keyword>
<comment type="caution">
    <text evidence="1">The sequence shown here is derived from an EMBL/GenBank/DDBJ whole genome shotgun (WGS) entry which is preliminary data.</text>
</comment>
<sequence length="137" mass="14691">MSAFDADLALQKAIYARLSGDAPLAALVAGRIYDNVPADAGFPYMTLGEAQVSDWSTGDSEGGEHRLTFHVYSRGGGRAETKTILGAINAALHDAGLTPEGARLVGMRFLDAETRREPDGITWRGTIRLRALTEITE</sequence>
<dbReference type="Gene3D" id="3.30.2000.30">
    <property type="match status" value="1"/>
</dbReference>
<evidence type="ECO:0000313" key="1">
    <source>
        <dbReference type="EMBL" id="KAB7741603.1"/>
    </source>
</evidence>
<dbReference type="Proteomes" id="UP000468901">
    <property type="component" value="Unassembled WGS sequence"/>
</dbReference>
<dbReference type="AlphaFoldDB" id="A0A6N6VK65"/>
<name>A0A6N6VK65_9HYPH</name>
<dbReference type="EMBL" id="WESC01000003">
    <property type="protein sequence ID" value="KAB7741603.1"/>
    <property type="molecule type" value="Genomic_DNA"/>
</dbReference>